<gene>
    <name evidence="1" type="ORF">SNEC2469_LOCUS23164</name>
</gene>
<organism evidence="1 2">
    <name type="scientific">Symbiodinium necroappetens</name>
    <dbReference type="NCBI Taxonomy" id="1628268"/>
    <lineage>
        <taxon>Eukaryota</taxon>
        <taxon>Sar</taxon>
        <taxon>Alveolata</taxon>
        <taxon>Dinophyceae</taxon>
        <taxon>Suessiales</taxon>
        <taxon>Symbiodiniaceae</taxon>
        <taxon>Symbiodinium</taxon>
    </lineage>
</organism>
<name>A0A812YMS8_9DINO</name>
<dbReference type="Proteomes" id="UP000601435">
    <property type="component" value="Unassembled WGS sequence"/>
</dbReference>
<protein>
    <submittedName>
        <fullName evidence="1">Uncharacterized protein</fullName>
    </submittedName>
</protein>
<sequence>MTSRPNFYKRCVPLALHGDGVPLTGVGKSWQNTITDFSFYSLLGEGKTPDLLMFVYCLFDKLRKMGRDSTATAHRFFEILRWSFRIIWSGTWPSHDYNGRKYKPGSEEAKKAGKPLADGWYGILFSFCGDLDYYHSLLDLPNSRTASGPCTLCRTTKYGPLSWQDYRSTAGWRTTCHTPASWSAQDDKSSCPLFGLPFVTGVNVCYDWLHCKYVGSDQYMYGALLRLLCFHVLADTAEKNMQAFWSRLKYEYKRHGTPIQFRYLNTIKMFLKKTGVAKLRGKAAEIKYLAAPFSAVWEHFKNPHLSLHADISLLLKLNKLIEDILIERKGEVSLGEDATRFEEALNAFLSLQSKVASCLQEASGENMMAITEKAHFLQHSAMLSKYLSPRLVWVFGGEDQQRRVQCLGKSAVKGNGPTKAVLKMVSKYRMALHFQFQTHDG</sequence>
<dbReference type="AlphaFoldDB" id="A0A812YMS8"/>
<evidence type="ECO:0000313" key="2">
    <source>
        <dbReference type="Proteomes" id="UP000601435"/>
    </source>
</evidence>
<dbReference type="EMBL" id="CAJNJA010042938">
    <property type="protein sequence ID" value="CAE7788811.1"/>
    <property type="molecule type" value="Genomic_DNA"/>
</dbReference>
<accession>A0A812YMS8</accession>
<keyword evidence="2" id="KW-1185">Reference proteome</keyword>
<proteinExistence type="predicted"/>
<dbReference type="OrthoDB" id="408726at2759"/>
<comment type="caution">
    <text evidence="1">The sequence shown here is derived from an EMBL/GenBank/DDBJ whole genome shotgun (WGS) entry which is preliminary data.</text>
</comment>
<evidence type="ECO:0000313" key="1">
    <source>
        <dbReference type="EMBL" id="CAE7788811.1"/>
    </source>
</evidence>
<reference evidence="1" key="1">
    <citation type="submission" date="2021-02" db="EMBL/GenBank/DDBJ databases">
        <authorList>
            <person name="Dougan E. K."/>
            <person name="Rhodes N."/>
            <person name="Thang M."/>
            <person name="Chan C."/>
        </authorList>
    </citation>
    <scope>NUCLEOTIDE SEQUENCE</scope>
</reference>